<sequence length="158" mass="16251">MMNFVNLYYPGPPGPYGPPGTTPTGILTPTGFYPNPHHPNMPMMLGAPSVSVAPFNTYPTLLQTSYPAMPYMSGQSMTGGFPVPGVVPVSQPLLGSGPLAYASPLYWNAPVSTSVIAASLNTSASPSTTGSQVGVVTDTILATKSSLVTGTNPFIDVS</sequence>
<evidence type="ECO:0000313" key="2">
    <source>
        <dbReference type="Proteomes" id="UP000316759"/>
    </source>
</evidence>
<dbReference type="EMBL" id="SUNJ01008807">
    <property type="protein sequence ID" value="TPP60927.1"/>
    <property type="molecule type" value="Genomic_DNA"/>
</dbReference>
<accession>A0A504YSJ4</accession>
<name>A0A504YSJ4_FASGI</name>
<gene>
    <name evidence="1" type="ORF">FGIG_05190</name>
</gene>
<dbReference type="Proteomes" id="UP000316759">
    <property type="component" value="Unassembled WGS sequence"/>
</dbReference>
<dbReference type="AlphaFoldDB" id="A0A504YSJ4"/>
<reference evidence="1 2" key="1">
    <citation type="submission" date="2019-04" db="EMBL/GenBank/DDBJ databases">
        <title>Annotation for the trematode Fasciola gigantica.</title>
        <authorList>
            <person name="Choi Y.-J."/>
        </authorList>
    </citation>
    <scope>NUCLEOTIDE SEQUENCE [LARGE SCALE GENOMIC DNA]</scope>
    <source>
        <strain evidence="1">Uganda_cow_1</strain>
    </source>
</reference>
<proteinExistence type="predicted"/>
<protein>
    <submittedName>
        <fullName evidence="1">Uncharacterized protein</fullName>
    </submittedName>
</protein>
<comment type="caution">
    <text evidence="1">The sequence shown here is derived from an EMBL/GenBank/DDBJ whole genome shotgun (WGS) entry which is preliminary data.</text>
</comment>
<evidence type="ECO:0000313" key="1">
    <source>
        <dbReference type="EMBL" id="TPP60927.1"/>
    </source>
</evidence>
<organism evidence="1 2">
    <name type="scientific">Fasciola gigantica</name>
    <name type="common">Giant liver fluke</name>
    <dbReference type="NCBI Taxonomy" id="46835"/>
    <lineage>
        <taxon>Eukaryota</taxon>
        <taxon>Metazoa</taxon>
        <taxon>Spiralia</taxon>
        <taxon>Lophotrochozoa</taxon>
        <taxon>Platyhelminthes</taxon>
        <taxon>Trematoda</taxon>
        <taxon>Digenea</taxon>
        <taxon>Plagiorchiida</taxon>
        <taxon>Echinostomata</taxon>
        <taxon>Echinostomatoidea</taxon>
        <taxon>Fasciolidae</taxon>
        <taxon>Fasciola</taxon>
    </lineage>
</organism>
<keyword evidence="2" id="KW-1185">Reference proteome</keyword>